<proteinExistence type="predicted"/>
<evidence type="ECO:0000313" key="1">
    <source>
        <dbReference type="EMBL" id="SFE20468.1"/>
    </source>
</evidence>
<evidence type="ECO:0000313" key="2">
    <source>
        <dbReference type="Proteomes" id="UP000198855"/>
    </source>
</evidence>
<dbReference type="AlphaFoldDB" id="A0A1I1YN59"/>
<gene>
    <name evidence="1" type="ORF">SAMN05216378_2707</name>
</gene>
<keyword evidence="2" id="KW-1185">Reference proteome</keyword>
<sequence>MSFSFFLSSGCLDDAVHRYVPKTPFIKGLSHICETAPVQDTLDSLQYNPANRKTPEATLDSLQ</sequence>
<dbReference type="STRING" id="1045775.SAMN05216378_2707"/>
<dbReference type="EMBL" id="FOMT01000002">
    <property type="protein sequence ID" value="SFE20468.1"/>
    <property type="molecule type" value="Genomic_DNA"/>
</dbReference>
<reference evidence="2" key="1">
    <citation type="submission" date="2016-10" db="EMBL/GenBank/DDBJ databases">
        <authorList>
            <person name="Varghese N."/>
            <person name="Submissions S."/>
        </authorList>
    </citation>
    <scope>NUCLEOTIDE SEQUENCE [LARGE SCALE GENOMIC DNA]</scope>
    <source>
        <strain evidence="2">CGMCC 1.10784</strain>
    </source>
</reference>
<name>A0A1I1YN59_9BACL</name>
<protein>
    <submittedName>
        <fullName evidence="1">Uncharacterized protein</fullName>
    </submittedName>
</protein>
<organism evidence="1 2">
    <name type="scientific">Paenibacillus catalpae</name>
    <dbReference type="NCBI Taxonomy" id="1045775"/>
    <lineage>
        <taxon>Bacteria</taxon>
        <taxon>Bacillati</taxon>
        <taxon>Bacillota</taxon>
        <taxon>Bacilli</taxon>
        <taxon>Bacillales</taxon>
        <taxon>Paenibacillaceae</taxon>
        <taxon>Paenibacillus</taxon>
    </lineage>
</organism>
<accession>A0A1I1YN59</accession>
<dbReference type="Proteomes" id="UP000198855">
    <property type="component" value="Unassembled WGS sequence"/>
</dbReference>